<feature type="domain" description="Crossover junction endonuclease MUS81-like HHH" evidence="2">
    <location>
        <begin position="10"/>
        <end position="81"/>
    </location>
</feature>
<dbReference type="GO" id="GO:0003677">
    <property type="term" value="F:DNA binding"/>
    <property type="evidence" value="ECO:0007669"/>
    <property type="project" value="InterPro"/>
</dbReference>
<dbReference type="OrthoDB" id="205514at2759"/>
<dbReference type="PANTHER" id="PTHR11276:SF28">
    <property type="entry name" value="DNA POLYMERASE LAMBDA"/>
    <property type="match status" value="1"/>
</dbReference>
<dbReference type="GeneID" id="20087953"/>
<dbReference type="Gene3D" id="1.10.150.110">
    <property type="entry name" value="DNA polymerase beta, N-terminal domain-like"/>
    <property type="match status" value="2"/>
</dbReference>
<feature type="compositionally biased region" description="Basic and acidic residues" evidence="1">
    <location>
        <begin position="111"/>
        <end position="132"/>
    </location>
</feature>
<proteinExistence type="predicted"/>
<dbReference type="InterPro" id="IPR027421">
    <property type="entry name" value="DNA_pol_lamdba_lyase_dom_sf"/>
</dbReference>
<dbReference type="eggNOG" id="ENOG502QVXF">
    <property type="taxonomic scope" value="Eukaryota"/>
</dbReference>
<feature type="compositionally biased region" description="Basic residues" evidence="1">
    <location>
        <begin position="101"/>
        <end position="110"/>
    </location>
</feature>
<reference evidence="3" key="1">
    <citation type="submission" date="2013-12" db="EMBL/GenBank/DDBJ databases">
        <title>The Genome Sequence of Aphanomyces invadans NJM9701.</title>
        <authorList>
            <consortium name="The Broad Institute Genomics Platform"/>
            <person name="Russ C."/>
            <person name="Tyler B."/>
            <person name="van West P."/>
            <person name="Dieguez-Uribeondo J."/>
            <person name="Young S.K."/>
            <person name="Zeng Q."/>
            <person name="Gargeya S."/>
            <person name="Fitzgerald M."/>
            <person name="Abouelleil A."/>
            <person name="Alvarado L."/>
            <person name="Chapman S.B."/>
            <person name="Gainer-Dewar J."/>
            <person name="Goldberg J."/>
            <person name="Griggs A."/>
            <person name="Gujja S."/>
            <person name="Hansen M."/>
            <person name="Howarth C."/>
            <person name="Imamovic A."/>
            <person name="Ireland A."/>
            <person name="Larimer J."/>
            <person name="McCowan C."/>
            <person name="Murphy C."/>
            <person name="Pearson M."/>
            <person name="Poon T.W."/>
            <person name="Priest M."/>
            <person name="Roberts A."/>
            <person name="Saif S."/>
            <person name="Shea T."/>
            <person name="Sykes S."/>
            <person name="Wortman J."/>
            <person name="Nusbaum C."/>
            <person name="Birren B."/>
        </authorList>
    </citation>
    <scope>NUCLEOTIDE SEQUENCE [LARGE SCALE GENOMIC DNA]</scope>
    <source>
        <strain evidence="3">NJM9701</strain>
    </source>
</reference>
<dbReference type="GO" id="GO:0003887">
    <property type="term" value="F:DNA-directed DNA polymerase activity"/>
    <property type="evidence" value="ECO:0007669"/>
    <property type="project" value="InterPro"/>
</dbReference>
<sequence length="221" mass="23852">MSHKPAVNSTNEKLALAFDDLAHYEFEHGGQNTPVGASYSKIARAIRDATDEITSGEDAMQYRDIGPKTAAMIDEYFARGEIAKPPTKDATSLGGSPRGGKVGHQRRRSKSRSDSDDDESKRHKERIGEKAKNAMNQGMANAFEDLAEFEFNRGHISAGASCSKVARSIRDANAEITSGLDAMEHVRGIGKKSAVMIDEYLKTGRIAPSDTAKYVGEGSGT</sequence>
<gene>
    <name evidence="3" type="ORF">H310_10903</name>
</gene>
<dbReference type="RefSeq" id="XP_008875615.1">
    <property type="nucleotide sequence ID" value="XM_008877393.1"/>
</dbReference>
<evidence type="ECO:0000256" key="1">
    <source>
        <dbReference type="SAM" id="MobiDB-lite"/>
    </source>
</evidence>
<evidence type="ECO:0000259" key="2">
    <source>
        <dbReference type="Pfam" id="PF14716"/>
    </source>
</evidence>
<protein>
    <recommendedName>
        <fullName evidence="2">Crossover junction endonuclease MUS81-like HHH domain-containing protein</fullName>
    </recommendedName>
</protein>
<dbReference type="InterPro" id="IPR010996">
    <property type="entry name" value="HHH_MUS81"/>
</dbReference>
<dbReference type="GO" id="GO:0006303">
    <property type="term" value="P:double-strand break repair via nonhomologous end joining"/>
    <property type="evidence" value="ECO:0007669"/>
    <property type="project" value="TreeGrafter"/>
</dbReference>
<organism evidence="3">
    <name type="scientific">Aphanomyces invadans</name>
    <dbReference type="NCBI Taxonomy" id="157072"/>
    <lineage>
        <taxon>Eukaryota</taxon>
        <taxon>Sar</taxon>
        <taxon>Stramenopiles</taxon>
        <taxon>Oomycota</taxon>
        <taxon>Saprolegniomycetes</taxon>
        <taxon>Saprolegniales</taxon>
        <taxon>Verrucalvaceae</taxon>
        <taxon>Aphanomyces</taxon>
    </lineage>
</organism>
<dbReference type="PANTHER" id="PTHR11276">
    <property type="entry name" value="DNA POLYMERASE TYPE-X FAMILY MEMBER"/>
    <property type="match status" value="1"/>
</dbReference>
<dbReference type="VEuPathDB" id="FungiDB:H310_10903"/>
<dbReference type="AlphaFoldDB" id="A0A024TPD8"/>
<name>A0A024TPD8_9STRA</name>
<dbReference type="SUPFAM" id="SSF47802">
    <property type="entry name" value="DNA polymerase beta, N-terminal domain-like"/>
    <property type="match status" value="2"/>
</dbReference>
<dbReference type="InterPro" id="IPR022312">
    <property type="entry name" value="DNA_pol_X"/>
</dbReference>
<dbReference type="Pfam" id="PF14716">
    <property type="entry name" value="HHH_8"/>
    <property type="match status" value="1"/>
</dbReference>
<dbReference type="EMBL" id="KI913979">
    <property type="protein sequence ID" value="ETV95864.1"/>
    <property type="molecule type" value="Genomic_DNA"/>
</dbReference>
<dbReference type="GO" id="GO:0005634">
    <property type="term" value="C:nucleus"/>
    <property type="evidence" value="ECO:0007669"/>
    <property type="project" value="TreeGrafter"/>
</dbReference>
<evidence type="ECO:0000313" key="3">
    <source>
        <dbReference type="EMBL" id="ETV95864.1"/>
    </source>
</evidence>
<accession>A0A024TPD8</accession>
<feature type="region of interest" description="Disordered" evidence="1">
    <location>
        <begin position="81"/>
        <end position="132"/>
    </location>
</feature>